<proteinExistence type="predicted"/>
<dbReference type="EMBL" id="AZGY01000017">
    <property type="protein sequence ID" value="KZZ91752.1"/>
    <property type="molecule type" value="Genomic_DNA"/>
</dbReference>
<evidence type="ECO:0000313" key="1">
    <source>
        <dbReference type="EMBL" id="KZZ91752.1"/>
    </source>
</evidence>
<reference evidence="1 2" key="1">
    <citation type="journal article" date="2016" name="Genome Biol. Evol.">
        <title>Divergent and convergent evolution of fungal pathogenicity.</title>
        <authorList>
            <person name="Shang Y."/>
            <person name="Xiao G."/>
            <person name="Zheng P."/>
            <person name="Cen K."/>
            <person name="Zhan S."/>
            <person name="Wang C."/>
        </authorList>
    </citation>
    <scope>NUCLEOTIDE SEQUENCE [LARGE SCALE GENOMIC DNA]</scope>
    <source>
        <strain evidence="1 2">RCEF 2490</strain>
    </source>
</reference>
<organism evidence="1 2">
    <name type="scientific">Moelleriella libera RCEF 2490</name>
    <dbReference type="NCBI Taxonomy" id="1081109"/>
    <lineage>
        <taxon>Eukaryota</taxon>
        <taxon>Fungi</taxon>
        <taxon>Dikarya</taxon>
        <taxon>Ascomycota</taxon>
        <taxon>Pezizomycotina</taxon>
        <taxon>Sordariomycetes</taxon>
        <taxon>Hypocreomycetidae</taxon>
        <taxon>Hypocreales</taxon>
        <taxon>Clavicipitaceae</taxon>
        <taxon>Moelleriella</taxon>
    </lineage>
</organism>
<sequence>MAENNVAKNNMAEKPLRILIVAGHRYSTPSPWKAAWKRPQMVITEVLKILKHEDLISPDHVYDNSRCRFMGARRSRSKVYIVFDLFNTNYNFYEAHLPMRKNDLPVKSFTMRPYNGRCKVMQKRYVAYLQVNWQVRIAHESCGWSLQPPYMIDHLRGTIKNPATPPLVSQAAITG</sequence>
<comment type="caution">
    <text evidence="1">The sequence shown here is derived from an EMBL/GenBank/DDBJ whole genome shotgun (WGS) entry which is preliminary data.</text>
</comment>
<keyword evidence="2" id="KW-1185">Reference proteome</keyword>
<dbReference type="AlphaFoldDB" id="A0A167YTT0"/>
<dbReference type="OrthoDB" id="4848615at2759"/>
<gene>
    <name evidence="1" type="ORF">AAL_06506</name>
</gene>
<dbReference type="Proteomes" id="UP000078544">
    <property type="component" value="Unassembled WGS sequence"/>
</dbReference>
<name>A0A167YTT0_9HYPO</name>
<accession>A0A167YTT0</accession>
<dbReference type="STRING" id="1081109.A0A167YTT0"/>
<evidence type="ECO:0000313" key="2">
    <source>
        <dbReference type="Proteomes" id="UP000078544"/>
    </source>
</evidence>
<protein>
    <submittedName>
        <fullName evidence="1">Uncharacterized protein</fullName>
    </submittedName>
</protein>